<feature type="signal peptide" evidence="1">
    <location>
        <begin position="1"/>
        <end position="21"/>
    </location>
</feature>
<name>A0ABP1PM76_9HEXA</name>
<keyword evidence="1" id="KW-0732">Signal</keyword>
<sequence length="288" mass="33172">MLLIQICIVCLLIVNVPTAATVSLYNDSDVMYSDSEEADDVYLQKLQEGIVDIASIILLNMSQICPINQTNYFNFVEKLVSSSLNEIYELGHNAGELAYYEVTIPKIQRFLQGCTPQLPKITNKALKRAKYSETIIHLDLFEEPVNPSHWKDIRHCIRSTRNANLRFYPSVISYVVDTLWQSFFLGYFGCKEHYNSPLDTMIYLDLFETLILHPILQHWNSTFPIITPIKLEQNEDGTIYLVEESHVVVPKSLKEGTLSQEEISLKFEKCNVHVYLKHSVDPIPCFEM</sequence>
<dbReference type="Proteomes" id="UP001642540">
    <property type="component" value="Unassembled WGS sequence"/>
</dbReference>
<keyword evidence="3" id="KW-1185">Reference proteome</keyword>
<evidence type="ECO:0000313" key="3">
    <source>
        <dbReference type="Proteomes" id="UP001642540"/>
    </source>
</evidence>
<evidence type="ECO:0000256" key="1">
    <source>
        <dbReference type="SAM" id="SignalP"/>
    </source>
</evidence>
<proteinExistence type="predicted"/>
<reference evidence="2 3" key="1">
    <citation type="submission" date="2024-08" db="EMBL/GenBank/DDBJ databases">
        <authorList>
            <person name="Cucini C."/>
            <person name="Frati F."/>
        </authorList>
    </citation>
    <scope>NUCLEOTIDE SEQUENCE [LARGE SCALE GENOMIC DNA]</scope>
</reference>
<feature type="chain" id="PRO_5046138443" evidence="1">
    <location>
        <begin position="22"/>
        <end position="288"/>
    </location>
</feature>
<comment type="caution">
    <text evidence="2">The sequence shown here is derived from an EMBL/GenBank/DDBJ whole genome shotgun (WGS) entry which is preliminary data.</text>
</comment>
<accession>A0ABP1PM76</accession>
<dbReference type="EMBL" id="CAXLJM020000004">
    <property type="protein sequence ID" value="CAL8071163.1"/>
    <property type="molecule type" value="Genomic_DNA"/>
</dbReference>
<evidence type="ECO:0000313" key="2">
    <source>
        <dbReference type="EMBL" id="CAL8071163.1"/>
    </source>
</evidence>
<gene>
    <name evidence="2" type="ORF">ODALV1_LOCUS1587</name>
</gene>
<organism evidence="2 3">
    <name type="scientific">Orchesella dallaii</name>
    <dbReference type="NCBI Taxonomy" id="48710"/>
    <lineage>
        <taxon>Eukaryota</taxon>
        <taxon>Metazoa</taxon>
        <taxon>Ecdysozoa</taxon>
        <taxon>Arthropoda</taxon>
        <taxon>Hexapoda</taxon>
        <taxon>Collembola</taxon>
        <taxon>Entomobryomorpha</taxon>
        <taxon>Entomobryoidea</taxon>
        <taxon>Orchesellidae</taxon>
        <taxon>Orchesellinae</taxon>
        <taxon>Orchesella</taxon>
    </lineage>
</organism>
<protein>
    <submittedName>
        <fullName evidence="2">Uncharacterized protein</fullName>
    </submittedName>
</protein>